<keyword evidence="4" id="KW-1185">Reference proteome</keyword>
<evidence type="ECO:0008006" key="5">
    <source>
        <dbReference type="Google" id="ProtNLM"/>
    </source>
</evidence>
<evidence type="ECO:0000313" key="4">
    <source>
        <dbReference type="Proteomes" id="UP000827721"/>
    </source>
</evidence>
<dbReference type="NCBIfam" id="TIGR00756">
    <property type="entry name" value="PPR"/>
    <property type="match status" value="4"/>
</dbReference>
<dbReference type="PROSITE" id="PS51375">
    <property type="entry name" value="PPR"/>
    <property type="match status" value="6"/>
</dbReference>
<dbReference type="PANTHER" id="PTHR47926">
    <property type="entry name" value="PENTATRICOPEPTIDE REPEAT-CONTAINING PROTEIN"/>
    <property type="match status" value="1"/>
</dbReference>
<reference evidence="3 4" key="1">
    <citation type="submission" date="2021-02" db="EMBL/GenBank/DDBJ databases">
        <title>Plant Genome Project.</title>
        <authorList>
            <person name="Zhang R.-G."/>
        </authorList>
    </citation>
    <scope>NUCLEOTIDE SEQUENCE [LARGE SCALE GENOMIC DNA]</scope>
    <source>
        <tissue evidence="3">Leaves</tissue>
    </source>
</reference>
<proteinExistence type="predicted"/>
<dbReference type="EMBL" id="JAFEMO010000001">
    <property type="protein sequence ID" value="KAH7577019.1"/>
    <property type="molecule type" value="Genomic_DNA"/>
</dbReference>
<dbReference type="InterPro" id="IPR046960">
    <property type="entry name" value="PPR_At4g14850-like_plant"/>
</dbReference>
<comment type="caution">
    <text evidence="3">The sequence shown here is derived from an EMBL/GenBank/DDBJ whole genome shotgun (WGS) entry which is preliminary data.</text>
</comment>
<feature type="repeat" description="PPR" evidence="2">
    <location>
        <begin position="175"/>
        <end position="209"/>
    </location>
</feature>
<feature type="repeat" description="PPR" evidence="2">
    <location>
        <begin position="505"/>
        <end position="539"/>
    </location>
</feature>
<organism evidence="3 4">
    <name type="scientific">Xanthoceras sorbifolium</name>
    <dbReference type="NCBI Taxonomy" id="99658"/>
    <lineage>
        <taxon>Eukaryota</taxon>
        <taxon>Viridiplantae</taxon>
        <taxon>Streptophyta</taxon>
        <taxon>Embryophyta</taxon>
        <taxon>Tracheophyta</taxon>
        <taxon>Spermatophyta</taxon>
        <taxon>Magnoliopsida</taxon>
        <taxon>eudicotyledons</taxon>
        <taxon>Gunneridae</taxon>
        <taxon>Pentapetalae</taxon>
        <taxon>rosids</taxon>
        <taxon>malvids</taxon>
        <taxon>Sapindales</taxon>
        <taxon>Sapindaceae</taxon>
        <taxon>Xanthoceroideae</taxon>
        <taxon>Xanthoceras</taxon>
    </lineage>
</organism>
<dbReference type="Proteomes" id="UP000827721">
    <property type="component" value="Unassembled WGS sequence"/>
</dbReference>
<evidence type="ECO:0000256" key="2">
    <source>
        <dbReference type="PROSITE-ProRule" id="PRU00708"/>
    </source>
</evidence>
<accession>A0ABQ8IKQ6</accession>
<feature type="repeat" description="PPR" evidence="2">
    <location>
        <begin position="75"/>
        <end position="109"/>
    </location>
</feature>
<feature type="repeat" description="PPR" evidence="2">
    <location>
        <begin position="642"/>
        <end position="676"/>
    </location>
</feature>
<feature type="repeat" description="PPR" evidence="2">
    <location>
        <begin position="607"/>
        <end position="641"/>
    </location>
</feature>
<dbReference type="Pfam" id="PF13041">
    <property type="entry name" value="PPR_2"/>
    <property type="match status" value="3"/>
</dbReference>
<keyword evidence="1" id="KW-0677">Repeat</keyword>
<feature type="repeat" description="PPR" evidence="2">
    <location>
        <begin position="276"/>
        <end position="310"/>
    </location>
</feature>
<dbReference type="Gene3D" id="1.25.40.10">
    <property type="entry name" value="Tetratricopeptide repeat domain"/>
    <property type="match status" value="6"/>
</dbReference>
<evidence type="ECO:0000256" key="1">
    <source>
        <dbReference type="ARBA" id="ARBA00022737"/>
    </source>
</evidence>
<protein>
    <recommendedName>
        <fullName evidence="5">Pentatricopeptide repeat-containing protein</fullName>
    </recommendedName>
</protein>
<dbReference type="Pfam" id="PF01535">
    <property type="entry name" value="PPR"/>
    <property type="match status" value="6"/>
</dbReference>
<gene>
    <name evidence="3" type="ORF">JRO89_XS01G0192900</name>
</gene>
<dbReference type="InterPro" id="IPR002885">
    <property type="entry name" value="PPR_rpt"/>
</dbReference>
<name>A0ABQ8IKQ6_9ROSI</name>
<dbReference type="PANTHER" id="PTHR47926:SF423">
    <property type="entry name" value="REPEAT-CONTAINING PROTEIN, PUTATIVE-RELATED"/>
    <property type="match status" value="1"/>
</dbReference>
<evidence type="ECO:0000313" key="3">
    <source>
        <dbReference type="EMBL" id="KAH7577019.1"/>
    </source>
</evidence>
<sequence length="726" mass="81202">MQISLKHHQRLLLLLKSCSTTPSLRNTKPLHALAITLGPNPNQPIFLYNNVVSLYASLGELLSARKMFDKMPDRNVVSFNTIVSAYSRCGYVEEAWRMFLDMINFGFRPTEFTVSGLLSCDLLNICRGVQLQALAVKNGLFCADAFVGTALLGFYARHGCLDESVCAFEDMPRKSLVTFNSMISIFGQHGFAEDSMVLFRELVRMEVPLSEYSFVGVLSGFLCERDLEIGEQIHGLVIKIGFDYNVLVVNSLINMYVKCSGICPAIKMFEKVPTRDIVSFNTIIGALVKSEKLERAVELFLRMSMDGVLPSQTTFAYVINSCAGLQILVGGKSIHGKIIKNALACDVVVGSALVDFYAKCDNMEDAYHCFYEIFDKNVVSWNALIMGYANKCSFTPVSLLIDMLQLGCRPNEFTFSHVLKSSLTWELMQLHCLIIRTGYQNHEYVLSSLMSSYAKNGLISNALAFVTVFNPPIAVVPSNIIAGIYNRCGRYHETVKLLSLLEEPDIVSWNIVIAACAHNGNYKEVFELFKHMRTAHILPDNYTLVSLLSTSTKLCNLALGSSLHGLIIKININDHDIFLCNVLIDMYGKCGNIGSSVKSFDRMTDRNLITWTALISALGLNGFAHEAVKTFREMELLGFKPDKVAFIAVLTACRHSGLVREGMELFRQMRSYGVDPEMDHYHCMVDLLVRCGHHLEAEKMIATMPFPPNALIWRSFLEGCRRQKAA</sequence>
<dbReference type="InterPro" id="IPR011990">
    <property type="entry name" value="TPR-like_helical_dom_sf"/>
</dbReference>